<evidence type="ECO:0000256" key="5">
    <source>
        <dbReference type="ARBA" id="ARBA00022792"/>
    </source>
</evidence>
<dbReference type="InterPro" id="IPR010971">
    <property type="entry name" value="UbiH/COQ6"/>
</dbReference>
<comment type="catalytic activity">
    <reaction evidence="11">
        <text>a 2-methoxy-6-(all-trans-polyprenyl)phenol + 2 reduced [2Fe-2S]-[ferredoxin] + O2 + 2 H(+) = a 2-methoxy-6-(all-trans-polyprenyl)benzene-1,4-diol + 2 oxidized [2Fe-2S]-[ferredoxin] + H2O</text>
        <dbReference type="Rhea" id="RHEA:81183"/>
        <dbReference type="Rhea" id="RHEA-COMP:9551"/>
        <dbReference type="Rhea" id="RHEA-COMP:10000"/>
        <dbReference type="Rhea" id="RHEA-COMP:10001"/>
        <dbReference type="Rhea" id="RHEA-COMP:10858"/>
        <dbReference type="ChEBI" id="CHEBI:15377"/>
        <dbReference type="ChEBI" id="CHEBI:15378"/>
        <dbReference type="ChEBI" id="CHEBI:15379"/>
        <dbReference type="ChEBI" id="CHEBI:33737"/>
        <dbReference type="ChEBI" id="CHEBI:33738"/>
        <dbReference type="ChEBI" id="CHEBI:62731"/>
        <dbReference type="ChEBI" id="CHEBI:84166"/>
        <dbReference type="EC" id="1.14.15.46"/>
    </reaction>
</comment>
<gene>
    <name evidence="11" type="primary">COQ6</name>
    <name evidence="13" type="ordered locus">Ecym_1120</name>
</gene>
<accession>G8JML9</accession>
<dbReference type="InterPro" id="IPR036188">
    <property type="entry name" value="FAD/NAD-bd_sf"/>
</dbReference>
<evidence type="ECO:0000256" key="7">
    <source>
        <dbReference type="ARBA" id="ARBA00023002"/>
    </source>
</evidence>
<dbReference type="PANTHER" id="PTHR43876">
    <property type="entry name" value="UBIQUINONE BIOSYNTHESIS MONOOXYGENASE COQ6, MITOCHONDRIAL"/>
    <property type="match status" value="1"/>
</dbReference>
<dbReference type="HOGENOM" id="CLU_009665_8_0_1"/>
<dbReference type="eggNOG" id="KOG3855">
    <property type="taxonomic scope" value="Eukaryota"/>
</dbReference>
<dbReference type="Proteomes" id="UP000006790">
    <property type="component" value="Chromosome 1"/>
</dbReference>
<evidence type="ECO:0000256" key="11">
    <source>
        <dbReference type="HAMAP-Rule" id="MF_03193"/>
    </source>
</evidence>
<evidence type="ECO:0000259" key="12">
    <source>
        <dbReference type="Pfam" id="PF01494"/>
    </source>
</evidence>
<keyword evidence="9 11" id="KW-0496">Mitochondrion</keyword>
<evidence type="ECO:0000256" key="10">
    <source>
        <dbReference type="ARBA" id="ARBA00023136"/>
    </source>
</evidence>
<dbReference type="AlphaFoldDB" id="G8JML9"/>
<evidence type="ECO:0000313" key="13">
    <source>
        <dbReference type="EMBL" id="AET37374.1"/>
    </source>
</evidence>
<keyword evidence="5 11" id="KW-0999">Mitochondrion inner membrane</keyword>
<evidence type="ECO:0000256" key="3">
    <source>
        <dbReference type="ARBA" id="ARBA00022630"/>
    </source>
</evidence>
<dbReference type="FunFam" id="3.50.50.60:FF:000021">
    <property type="entry name" value="Ubiquinone biosynthesis monooxygenase COQ6"/>
    <property type="match status" value="1"/>
</dbReference>
<comment type="function">
    <text evidence="11">FAD-dependent monooxygenase required for two non-consecutive steps during ubiquinone biosynthesis. Required for the C5-ring hydroxylation during ubiquinone biosynthesis by catalyzing the hydroxylation of 4-hydroxy-3-(all-trans-polyprenyl)benzoic acid to 3,4-dihydroxy-5-(all-trans-polyprenyl)benzoic acid. Also acts downstream of coq4, for the C1-hydroxylation during ubiquinone biosynthesis by catalyzing the hydroxylation of 2-methoxy-6-(all-trans-polyprenyl)phenol to 2-methoxy-6-(all-trans-polyprenyl)benzene-1,4-diol. The electrons required for the hydroxylation reaction are funneled indirectly to coq6 from NADPH via a ferredoxin/ferredoxin reductase system.</text>
</comment>
<dbReference type="NCBIfam" id="TIGR01988">
    <property type="entry name" value="Ubi-OHases"/>
    <property type="match status" value="1"/>
</dbReference>
<evidence type="ECO:0000256" key="1">
    <source>
        <dbReference type="ARBA" id="ARBA00001974"/>
    </source>
</evidence>
<proteinExistence type="inferred from homology"/>
<dbReference type="SUPFAM" id="SSF51905">
    <property type="entry name" value="FAD/NAD(P)-binding domain"/>
    <property type="match status" value="1"/>
</dbReference>
<dbReference type="UniPathway" id="UPA00232"/>
<dbReference type="PANTHER" id="PTHR43876:SF7">
    <property type="entry name" value="UBIQUINONE BIOSYNTHESIS MONOOXYGENASE COQ6, MITOCHONDRIAL"/>
    <property type="match status" value="1"/>
</dbReference>
<evidence type="ECO:0000313" key="14">
    <source>
        <dbReference type="Proteomes" id="UP000006790"/>
    </source>
</evidence>
<comment type="subcellular location">
    <subcellularLocation>
        <location evidence="11">Mitochondrion inner membrane</location>
        <topology evidence="11">Peripheral membrane protein</topology>
        <orientation evidence="11">Matrix side</orientation>
    </subcellularLocation>
</comment>
<keyword evidence="14" id="KW-1185">Reference proteome</keyword>
<dbReference type="EMBL" id="CP002497">
    <property type="protein sequence ID" value="AET37374.1"/>
    <property type="molecule type" value="Genomic_DNA"/>
</dbReference>
<keyword evidence="4 11" id="KW-0831">Ubiquinone biosynthesis</keyword>
<dbReference type="OrthoDB" id="683240at2759"/>
<organism evidence="13 14">
    <name type="scientific">Eremothecium cymbalariae (strain CBS 270.75 / DBVPG 7215 / KCTC 17166 / NRRL Y-17582)</name>
    <name type="common">Yeast</name>
    <dbReference type="NCBI Taxonomy" id="931890"/>
    <lineage>
        <taxon>Eukaryota</taxon>
        <taxon>Fungi</taxon>
        <taxon>Dikarya</taxon>
        <taxon>Ascomycota</taxon>
        <taxon>Saccharomycotina</taxon>
        <taxon>Saccharomycetes</taxon>
        <taxon>Saccharomycetales</taxon>
        <taxon>Saccharomycetaceae</taxon>
        <taxon>Eremothecium</taxon>
    </lineage>
</organism>
<comment type="subunit">
    <text evidence="11">Component of a multi-subunit COQ enzyme complex, composed of at least COQ3, COQ4, COQ5, COQ6, COQ7 and COQ9.</text>
</comment>
<dbReference type="PROSITE" id="PS01304">
    <property type="entry name" value="UBIH"/>
    <property type="match status" value="1"/>
</dbReference>
<sequence>MLRSLVKIPNTRFLATASKSVETTDVLIVGGGPAGLSLAAAIKTSPHLSHLSTTLIEAGSLTKIRDFYDNPPQNYQNRIISLTNQAKVFLENKLAIEFLKDRIQPFDGLYVTDGCSKGTMEMERENMGYMVEIHHIQSAILKRIKEVSPAGLDILDSTKVTNIEYSVPGDLLSWPLVTLDNGKYIRTRLLVGADGKNSPVKNFSGLKSRGWSYNSWGIVANLKLVYPPFKLRGWQRFLKTGPIALLPMPNDDAFLTWSTTEPLSRLLLSIDPKATAALINASFVLEEVDLKYYYQELEQGTITTEELIRDIEFRIQQVFDQLADESEIDRCYPPKVADVVGPSRGRFPLSLAHVDTYIAERIALIGDAAHTIHPLAGQGLNMGQADCESLVKSLETATQRGLDIGSKLALEPYWSERYPLNSALIGGVDKLQKLYSTDFKPIVAVRSFGMNLVNQMGPLKEFIMDQISGISK</sequence>
<dbReference type="OMA" id="VKQMQVW"/>
<dbReference type="STRING" id="931890.G8JML9"/>
<keyword evidence="6 11" id="KW-0274">FAD</keyword>
<dbReference type="Gene3D" id="3.50.50.60">
    <property type="entry name" value="FAD/NAD(P)-binding domain"/>
    <property type="match status" value="2"/>
</dbReference>
<comment type="pathway">
    <text evidence="11">Cofactor biosynthesis; ubiquinone biosynthesis.</text>
</comment>
<reference evidence="14" key="1">
    <citation type="journal article" date="2012" name="G3 (Bethesda)">
        <title>Pichia sorbitophila, an interspecies yeast hybrid reveals early steps of genome resolution following polyploidization.</title>
        <authorList>
            <person name="Leh Louis V."/>
            <person name="Despons L."/>
            <person name="Friedrich A."/>
            <person name="Martin T."/>
            <person name="Durrens P."/>
            <person name="Casaregola S."/>
            <person name="Neuveglise C."/>
            <person name="Fairhead C."/>
            <person name="Marck C."/>
            <person name="Cruz J.A."/>
            <person name="Straub M.L."/>
            <person name="Kugler V."/>
            <person name="Sacerdot C."/>
            <person name="Uzunov Z."/>
            <person name="Thierry A."/>
            <person name="Weiss S."/>
            <person name="Bleykasten C."/>
            <person name="De Montigny J."/>
            <person name="Jacques N."/>
            <person name="Jung P."/>
            <person name="Lemaire M."/>
            <person name="Mallet S."/>
            <person name="Morel G."/>
            <person name="Richard G.F."/>
            <person name="Sarkar A."/>
            <person name="Savel G."/>
            <person name="Schacherer J."/>
            <person name="Seret M.L."/>
            <person name="Talla E."/>
            <person name="Samson G."/>
            <person name="Jubin C."/>
            <person name="Poulain J."/>
            <person name="Vacherie B."/>
            <person name="Barbe V."/>
            <person name="Pelletier E."/>
            <person name="Sherman D.J."/>
            <person name="Westhof E."/>
            <person name="Weissenbach J."/>
            <person name="Baret P.V."/>
            <person name="Wincker P."/>
            <person name="Gaillardin C."/>
            <person name="Dujon B."/>
            <person name="Souciet J.L."/>
        </authorList>
    </citation>
    <scope>NUCLEOTIDE SEQUENCE [LARGE SCALE GENOMIC DNA]</scope>
    <source>
        <strain evidence="14">CBS 270.75 / DBVPG 7215 / KCTC 17166 / NRRL Y-17582</strain>
    </source>
</reference>
<dbReference type="KEGG" id="erc:Ecym_1120"/>
<dbReference type="InterPro" id="IPR051205">
    <property type="entry name" value="UbiH/COQ6_monooxygenase"/>
</dbReference>
<dbReference type="EC" id="1.14.15.45" evidence="11"/>
<evidence type="ECO:0000256" key="4">
    <source>
        <dbReference type="ARBA" id="ARBA00022688"/>
    </source>
</evidence>
<dbReference type="FunCoup" id="G8JML9">
    <property type="interactions" value="411"/>
</dbReference>
<protein>
    <recommendedName>
        <fullName evidence="11">Ubiquinone biosynthesis monooxygenase COQ6, mitochondrial</fullName>
        <ecNumber evidence="11">1.14.15.45</ecNumber>
    </recommendedName>
    <alternativeName>
        <fullName evidence="11">2-methoxy-6-polyprenolphenol 4-hydroxylase</fullName>
        <ecNumber evidence="11">1.14.15.46</ecNumber>
    </alternativeName>
</protein>
<dbReference type="GO" id="GO:0120538">
    <property type="term" value="F:2-methoxy-6-polyprenolphenol 4-hydroxylase activity"/>
    <property type="evidence" value="ECO:0007669"/>
    <property type="project" value="UniProtKB-EC"/>
</dbReference>
<evidence type="ECO:0000256" key="8">
    <source>
        <dbReference type="ARBA" id="ARBA00023033"/>
    </source>
</evidence>
<dbReference type="InterPro" id="IPR002938">
    <property type="entry name" value="FAD-bd"/>
</dbReference>
<dbReference type="GeneID" id="11469578"/>
<name>G8JML9_ERECY</name>
<dbReference type="GO" id="GO:0071949">
    <property type="term" value="F:FAD binding"/>
    <property type="evidence" value="ECO:0007669"/>
    <property type="project" value="InterPro"/>
</dbReference>
<dbReference type="GO" id="GO:0106364">
    <property type="term" value="F:4-hydroxy-3-all-trans-polyprenylbenzoate oxygenase activity"/>
    <property type="evidence" value="ECO:0007669"/>
    <property type="project" value="UniProtKB-EC"/>
</dbReference>
<keyword evidence="8 11" id="KW-0503">Monooxygenase</keyword>
<dbReference type="GO" id="GO:0031314">
    <property type="term" value="C:extrinsic component of mitochondrial inner membrane"/>
    <property type="evidence" value="ECO:0007669"/>
    <property type="project" value="UniProtKB-UniRule"/>
</dbReference>
<keyword evidence="3 11" id="KW-0285">Flavoprotein</keyword>
<comment type="cofactor">
    <cofactor evidence="1 11">
        <name>FAD</name>
        <dbReference type="ChEBI" id="CHEBI:57692"/>
    </cofactor>
</comment>
<keyword evidence="10 11" id="KW-0472">Membrane</keyword>
<feature type="domain" description="FAD-binding" evidence="12">
    <location>
        <begin position="352"/>
        <end position="399"/>
    </location>
</feature>
<evidence type="ECO:0000256" key="6">
    <source>
        <dbReference type="ARBA" id="ARBA00022827"/>
    </source>
</evidence>
<comment type="similarity">
    <text evidence="2 11">Belongs to the UbiH/COQ6 family.</text>
</comment>
<dbReference type="InterPro" id="IPR018168">
    <property type="entry name" value="Ubi_Hdrlase_CS"/>
</dbReference>
<dbReference type="Pfam" id="PF01494">
    <property type="entry name" value="FAD_binding_3"/>
    <property type="match status" value="1"/>
</dbReference>
<dbReference type="EC" id="1.14.15.46" evidence="11"/>
<dbReference type="InterPro" id="IPR000689">
    <property type="entry name" value="UbQ_mOase_COQ6"/>
</dbReference>
<dbReference type="GO" id="GO:0016712">
    <property type="term" value="F:oxidoreductase activity, acting on paired donors, with incorporation or reduction of molecular oxygen, reduced flavin or flavoprotein as one donor, and incorporation of one atom of oxygen"/>
    <property type="evidence" value="ECO:0007669"/>
    <property type="project" value="UniProtKB-UniRule"/>
</dbReference>
<dbReference type="PRINTS" id="PR00420">
    <property type="entry name" value="RNGMNOXGNASE"/>
</dbReference>
<dbReference type="FunFam" id="3.50.50.60:FF:000239">
    <property type="entry name" value="Ubiquinone biosynthesis monooxygenase COQ6, mitochondrial"/>
    <property type="match status" value="1"/>
</dbReference>
<dbReference type="InParanoid" id="G8JML9"/>
<keyword evidence="7 11" id="KW-0560">Oxidoreductase</keyword>
<dbReference type="HAMAP" id="MF_03193">
    <property type="entry name" value="COQ6_monooxygenase"/>
    <property type="match status" value="1"/>
</dbReference>
<evidence type="ECO:0000256" key="9">
    <source>
        <dbReference type="ARBA" id="ARBA00023128"/>
    </source>
</evidence>
<dbReference type="RefSeq" id="XP_003644191.1">
    <property type="nucleotide sequence ID" value="XM_003644143.1"/>
</dbReference>
<comment type="catalytic activity">
    <reaction evidence="11">
        <text>a 4-hydroxy-3-(all-trans-polyprenyl)benzoate + 2 reduced [2Fe-2S]-[ferredoxin] + O2 + 2 H(+) = a 3,4-dihydroxy-5-(all-trans-polyprenyl)benzoate + 2 oxidized [2Fe-2S]-[ferredoxin] + H2O</text>
        <dbReference type="Rhea" id="RHEA:81195"/>
        <dbReference type="Rhea" id="RHEA-COMP:9514"/>
        <dbReference type="Rhea" id="RHEA-COMP:10000"/>
        <dbReference type="Rhea" id="RHEA-COMP:10001"/>
        <dbReference type="Rhea" id="RHEA-COMP:10930"/>
        <dbReference type="ChEBI" id="CHEBI:15377"/>
        <dbReference type="ChEBI" id="CHEBI:15378"/>
        <dbReference type="ChEBI" id="CHEBI:15379"/>
        <dbReference type="ChEBI" id="CHEBI:33737"/>
        <dbReference type="ChEBI" id="CHEBI:33738"/>
        <dbReference type="ChEBI" id="CHEBI:64694"/>
        <dbReference type="ChEBI" id="CHEBI:78396"/>
        <dbReference type="EC" id="1.14.15.45"/>
    </reaction>
</comment>
<evidence type="ECO:0000256" key="2">
    <source>
        <dbReference type="ARBA" id="ARBA00005349"/>
    </source>
</evidence>